<feature type="domain" description="Importin N-terminal" evidence="6">
    <location>
        <begin position="44"/>
        <end position="128"/>
    </location>
</feature>
<dbReference type="GO" id="GO:0005634">
    <property type="term" value="C:nucleus"/>
    <property type="evidence" value="ECO:0007669"/>
    <property type="project" value="UniProtKB-ARBA"/>
</dbReference>
<evidence type="ECO:0000313" key="8">
    <source>
        <dbReference type="Proteomes" id="UP000092321"/>
    </source>
</evidence>
<dbReference type="EMBL" id="LXPE01000072">
    <property type="protein sequence ID" value="OBA25564.1"/>
    <property type="molecule type" value="Genomic_DNA"/>
</dbReference>
<evidence type="ECO:0000256" key="2">
    <source>
        <dbReference type="ARBA" id="ARBA00022448"/>
    </source>
</evidence>
<organism evidence="7 8">
    <name type="scientific">Hanseniaspora valbyensis NRRL Y-1626</name>
    <dbReference type="NCBI Taxonomy" id="766949"/>
    <lineage>
        <taxon>Eukaryota</taxon>
        <taxon>Fungi</taxon>
        <taxon>Dikarya</taxon>
        <taxon>Ascomycota</taxon>
        <taxon>Saccharomycotina</taxon>
        <taxon>Saccharomycetes</taxon>
        <taxon>Saccharomycodales</taxon>
        <taxon>Saccharomycodaceae</taxon>
        <taxon>Hanseniaspora</taxon>
    </lineage>
</organism>
<evidence type="ECO:0000313" key="7">
    <source>
        <dbReference type="EMBL" id="OBA25564.1"/>
    </source>
</evidence>
<evidence type="ECO:0000256" key="4">
    <source>
        <dbReference type="ARBA" id="ARBA00022737"/>
    </source>
</evidence>
<dbReference type="SUPFAM" id="SSF48371">
    <property type="entry name" value="ARM repeat"/>
    <property type="match status" value="1"/>
</dbReference>
<dbReference type="GO" id="GO:0006606">
    <property type="term" value="P:protein import into nucleus"/>
    <property type="evidence" value="ECO:0007669"/>
    <property type="project" value="InterPro"/>
</dbReference>
<dbReference type="InterPro" id="IPR001494">
    <property type="entry name" value="Importin-beta_N"/>
</dbReference>
<dbReference type="AlphaFoldDB" id="A0A1B7TA05"/>
<comment type="caution">
    <text evidence="7">The sequence shown here is derived from an EMBL/GenBank/DDBJ whole genome shotgun (WGS) entry which is preliminary data.</text>
</comment>
<dbReference type="InterPro" id="IPR016024">
    <property type="entry name" value="ARM-type_fold"/>
</dbReference>
<dbReference type="PROSITE" id="PS50166">
    <property type="entry name" value="IMPORTIN_B_NT"/>
    <property type="match status" value="1"/>
</dbReference>
<dbReference type="Proteomes" id="UP000092321">
    <property type="component" value="Unassembled WGS sequence"/>
</dbReference>
<proteinExistence type="predicted"/>
<comment type="subcellular location">
    <subcellularLocation>
        <location evidence="1">Cytoplasm</location>
    </subcellularLocation>
</comment>
<keyword evidence="8" id="KW-1185">Reference proteome</keyword>
<name>A0A1B7TA05_9ASCO</name>
<keyword evidence="2" id="KW-0813">Transport</keyword>
<gene>
    <name evidence="7" type="ORF">HANVADRAFT_53842</name>
</gene>
<dbReference type="Pfam" id="PF25574">
    <property type="entry name" value="TPR_IMB1"/>
    <property type="match status" value="1"/>
</dbReference>
<dbReference type="Pfam" id="PF03810">
    <property type="entry name" value="IBN_N"/>
    <property type="match status" value="1"/>
</dbReference>
<dbReference type="InterPro" id="IPR011989">
    <property type="entry name" value="ARM-like"/>
</dbReference>
<dbReference type="OrthoDB" id="10263328at2759"/>
<keyword evidence="4" id="KW-0677">Repeat</keyword>
<evidence type="ECO:0000256" key="3">
    <source>
        <dbReference type="ARBA" id="ARBA00022490"/>
    </source>
</evidence>
<dbReference type="GO" id="GO:0005737">
    <property type="term" value="C:cytoplasm"/>
    <property type="evidence" value="ECO:0007669"/>
    <property type="project" value="UniProtKB-SubCell"/>
</dbReference>
<sequence length="926" mass="103740">MSQVNEILPNMTDPAFIASQLTIPNMVTLLMNSLSPDHNIRAPSEATMSGILESQAYPQFYYLLSSIIADESINHPDIRVLASILLKNNLISSKNNTNLNKKFQLKWFQIGDDIRDQIKENVLIALSSKLPKVANSSSQAIAAIAFHELGANTWNLLPTLVNNTANTNTNELLKRASLLCIGYICEQGITSNDAKLVTNLRMNSDSILTGLVQGCQDTNSNDPTIKLTAINSLIDALDFIDENMARDQERNFLMQVVCEMTQSPVIDLKIAAFGCLCKVMSHYYYYMKPYMEQAIYMLAVNGLKDPNEDKKVKSLIVELWSTICEEEIDLKVSLEQYPNVETALQNDPKLINYNFSLSAINDLIPIILNLLIKGDDIDEEEDFESNEWDVTMSAGACLQLFANNCGNYIMELVLMFVQQNLSIDNWRNKEAAIMAFGCILDGPDPNELNNIVSQALQPILMLMENNSVQVKETVSWCIGRIIEFAIDAITSNDLPNIVQALLLGFKDHPRIITNCCWSLMNLIERVSLDNLSEYSKILNVNYPVIVEQLMIIVNDNSNENEYSCRSSAFAALTSIIENLNESNQETGLAIFNMALNKLLGLISTDLTHATAHQKMIANEYKSSVLSILSTCIRNLPRQQIVALIPSLCNNFVTLLEQGKKYDDEYIEEDVFYCLSSMTFCLGSDFKAYLQQFAPYMAVALSKPDTQACVACVGLIGDVASGLGTDFNEFGQQLISKLGEIIQSEIATNDVILQVISTIGEIATSLGTLFQPYLSDIAGLCNNKFLTSLKERNEQDEVGTSNYDTFKYFLNLHAAILDCYVGIIAGFVDAPELVGDYIPSMFDLIESIYMERAFYMEDKEYVLRSAIGLVGDISMMYPNGVFKHFITKQWVVDFINYFLTQRQQFSNTTIESALWTSNQHRIQQSLL</sequence>
<keyword evidence="5" id="KW-0653">Protein transport</keyword>
<evidence type="ECO:0000259" key="6">
    <source>
        <dbReference type="PROSITE" id="PS50166"/>
    </source>
</evidence>
<protein>
    <submittedName>
        <fullName evidence="7">ARM repeat-containing protein</fullName>
    </submittedName>
</protein>
<dbReference type="GO" id="GO:0031267">
    <property type="term" value="F:small GTPase binding"/>
    <property type="evidence" value="ECO:0007669"/>
    <property type="project" value="InterPro"/>
</dbReference>
<keyword evidence="3" id="KW-0963">Cytoplasm</keyword>
<dbReference type="Pfam" id="PF13513">
    <property type="entry name" value="HEAT_EZ"/>
    <property type="match status" value="1"/>
</dbReference>
<evidence type="ECO:0000256" key="5">
    <source>
        <dbReference type="ARBA" id="ARBA00022927"/>
    </source>
</evidence>
<accession>A0A1B7TA05</accession>
<evidence type="ECO:0000256" key="1">
    <source>
        <dbReference type="ARBA" id="ARBA00004496"/>
    </source>
</evidence>
<dbReference type="PANTHER" id="PTHR10527">
    <property type="entry name" value="IMPORTIN BETA"/>
    <property type="match status" value="1"/>
</dbReference>
<reference evidence="8" key="1">
    <citation type="journal article" date="2016" name="Proc. Natl. Acad. Sci. U.S.A.">
        <title>Comparative genomics of biotechnologically important yeasts.</title>
        <authorList>
            <person name="Riley R."/>
            <person name="Haridas S."/>
            <person name="Wolfe K.H."/>
            <person name="Lopes M.R."/>
            <person name="Hittinger C.T."/>
            <person name="Goeker M."/>
            <person name="Salamov A.A."/>
            <person name="Wisecaver J.H."/>
            <person name="Long T.M."/>
            <person name="Calvey C.H."/>
            <person name="Aerts A.L."/>
            <person name="Barry K.W."/>
            <person name="Choi C."/>
            <person name="Clum A."/>
            <person name="Coughlan A.Y."/>
            <person name="Deshpande S."/>
            <person name="Douglass A.P."/>
            <person name="Hanson S.J."/>
            <person name="Klenk H.-P."/>
            <person name="LaButti K.M."/>
            <person name="Lapidus A."/>
            <person name="Lindquist E.A."/>
            <person name="Lipzen A.M."/>
            <person name="Meier-Kolthoff J.P."/>
            <person name="Ohm R.A."/>
            <person name="Otillar R.P."/>
            <person name="Pangilinan J.L."/>
            <person name="Peng Y."/>
            <person name="Rokas A."/>
            <person name="Rosa C.A."/>
            <person name="Scheuner C."/>
            <person name="Sibirny A.A."/>
            <person name="Slot J.C."/>
            <person name="Stielow J.B."/>
            <person name="Sun H."/>
            <person name="Kurtzman C.P."/>
            <person name="Blackwell M."/>
            <person name="Grigoriev I.V."/>
            <person name="Jeffries T.W."/>
        </authorList>
    </citation>
    <scope>NUCLEOTIDE SEQUENCE [LARGE SCALE GENOMIC DNA]</scope>
    <source>
        <strain evidence="8">NRRL Y-1626</strain>
    </source>
</reference>
<dbReference type="InterPro" id="IPR040122">
    <property type="entry name" value="Importin_beta"/>
</dbReference>
<dbReference type="InterPro" id="IPR058584">
    <property type="entry name" value="IMB1_TNPO1-like_TPR"/>
</dbReference>
<dbReference type="Gene3D" id="1.25.10.10">
    <property type="entry name" value="Leucine-rich Repeat Variant"/>
    <property type="match status" value="1"/>
</dbReference>